<dbReference type="Gene3D" id="3.40.1620.10">
    <property type="entry name" value="YefM-like domain"/>
    <property type="match status" value="1"/>
</dbReference>
<evidence type="ECO:0000313" key="4">
    <source>
        <dbReference type="Proteomes" id="UP000321328"/>
    </source>
</evidence>
<dbReference type="InterPro" id="IPR036165">
    <property type="entry name" value="YefM-like_sf"/>
</dbReference>
<keyword evidence="4" id="KW-1185">Reference proteome</keyword>
<dbReference type="InterPro" id="IPR033788">
    <property type="entry name" value="VbhA-like"/>
</dbReference>
<evidence type="ECO:0000256" key="1">
    <source>
        <dbReference type="ARBA" id="ARBA00009981"/>
    </source>
</evidence>
<dbReference type="STRING" id="1123024.GCA_000423625_03151"/>
<dbReference type="InterPro" id="IPR041535">
    <property type="entry name" value="VbhA"/>
</dbReference>
<dbReference type="Proteomes" id="UP000321328">
    <property type="component" value="Unassembled WGS sequence"/>
</dbReference>
<dbReference type="Pfam" id="PF18495">
    <property type="entry name" value="VbhA"/>
    <property type="match status" value="1"/>
</dbReference>
<comment type="caution">
    <text evidence="3">The sequence shown here is derived from an EMBL/GenBank/DDBJ whole genome shotgun (WGS) entry which is preliminary data.</text>
</comment>
<evidence type="ECO:0000313" key="3">
    <source>
        <dbReference type="EMBL" id="GEL18436.1"/>
    </source>
</evidence>
<evidence type="ECO:0000259" key="2">
    <source>
        <dbReference type="Pfam" id="PF18495"/>
    </source>
</evidence>
<dbReference type="CDD" id="cd11586">
    <property type="entry name" value="VbhA_like"/>
    <property type="match status" value="1"/>
</dbReference>
<feature type="domain" description="Antitoxin VbhA" evidence="2">
    <location>
        <begin position="93"/>
        <end position="139"/>
    </location>
</feature>
<comment type="similarity">
    <text evidence="1">Belongs to the phD/YefM antitoxin family.</text>
</comment>
<organism evidence="3 4">
    <name type="scientific">Pseudonocardia asaccharolytica DSM 44247 = NBRC 16224</name>
    <dbReference type="NCBI Taxonomy" id="1123024"/>
    <lineage>
        <taxon>Bacteria</taxon>
        <taxon>Bacillati</taxon>
        <taxon>Actinomycetota</taxon>
        <taxon>Actinomycetes</taxon>
        <taxon>Pseudonocardiales</taxon>
        <taxon>Pseudonocardiaceae</taxon>
        <taxon>Pseudonocardia</taxon>
    </lineage>
</organism>
<dbReference type="AlphaFoldDB" id="A0A511D0Y2"/>
<reference evidence="3 4" key="1">
    <citation type="submission" date="2019-07" db="EMBL/GenBank/DDBJ databases">
        <title>Whole genome shotgun sequence of Pseudonocardia asaccharolytica NBRC 16224.</title>
        <authorList>
            <person name="Hosoyama A."/>
            <person name="Uohara A."/>
            <person name="Ohji S."/>
            <person name="Ichikawa N."/>
        </authorList>
    </citation>
    <scope>NUCLEOTIDE SEQUENCE [LARGE SCALE GENOMIC DNA]</scope>
    <source>
        <strain evidence="3 4">NBRC 16224</strain>
    </source>
</reference>
<proteinExistence type="inferred from homology"/>
<protein>
    <recommendedName>
        <fullName evidence="2">Antitoxin VbhA domain-containing protein</fullName>
    </recommendedName>
</protein>
<gene>
    <name evidence="3" type="ORF">PA7_22730</name>
</gene>
<dbReference type="Gene3D" id="1.10.8.1050">
    <property type="entry name" value="Antitoxin VbhA-like"/>
    <property type="match status" value="1"/>
</dbReference>
<accession>A0A511D0Y2</accession>
<name>A0A511D0Y2_9PSEU</name>
<dbReference type="SUPFAM" id="SSF143120">
    <property type="entry name" value="YefM-like"/>
    <property type="match status" value="1"/>
</dbReference>
<sequence length="142" mass="15058">MSALSGETEETSEFATATATAIATATAYASAYTGGVQLPEVLSFREFRAGLAAALRRVQEPGAEPVFVGAHRRAEAVVLSVERYQELVAAAGRREAVGEALASVRAEGLEPSPEGLVRLEAVAEGRLSTAEAREHVLSRYRR</sequence>
<dbReference type="InterPro" id="IPR043038">
    <property type="entry name" value="VbhA_sf"/>
</dbReference>
<dbReference type="EMBL" id="BJVI01000020">
    <property type="protein sequence ID" value="GEL18436.1"/>
    <property type="molecule type" value="Genomic_DNA"/>
</dbReference>